<organism evidence="2 3">
    <name type="scientific">Paratrimastix pyriformis</name>
    <dbReference type="NCBI Taxonomy" id="342808"/>
    <lineage>
        <taxon>Eukaryota</taxon>
        <taxon>Metamonada</taxon>
        <taxon>Preaxostyla</taxon>
        <taxon>Paratrimastigidae</taxon>
        <taxon>Paratrimastix</taxon>
    </lineage>
</organism>
<feature type="region of interest" description="Disordered" evidence="1">
    <location>
        <begin position="1"/>
        <end position="99"/>
    </location>
</feature>
<evidence type="ECO:0000313" key="3">
    <source>
        <dbReference type="Proteomes" id="UP001141327"/>
    </source>
</evidence>
<sequence>MVKKPNKAKKAKAKKAAKAKKVMMVGNYVASVPSGPKSIPDEDDDDVPSNDDDLSIEKEEEGEKSSAHRARQELRVKIKETKQQRLKLSKHDPDQRKKKKELTKLLKVLKKQDASVGASQAAVSDLAAGLAGVGLKKPAAVPLQPAQFRVGTAPAVPDPAVPEGDAQVQLE</sequence>
<dbReference type="EMBL" id="JAPMOS010000003">
    <property type="protein sequence ID" value="KAJ4462486.1"/>
    <property type="molecule type" value="Genomic_DNA"/>
</dbReference>
<proteinExistence type="predicted"/>
<reference evidence="2" key="1">
    <citation type="journal article" date="2022" name="bioRxiv">
        <title>Genomics of Preaxostyla Flagellates Illuminates Evolutionary Transitions and the Path Towards Mitochondrial Loss.</title>
        <authorList>
            <person name="Novak L.V.F."/>
            <person name="Treitli S.C."/>
            <person name="Pyrih J."/>
            <person name="Halakuc P."/>
            <person name="Pipaliya S.V."/>
            <person name="Vacek V."/>
            <person name="Brzon O."/>
            <person name="Soukal P."/>
            <person name="Eme L."/>
            <person name="Dacks J.B."/>
            <person name="Karnkowska A."/>
            <person name="Elias M."/>
            <person name="Hampl V."/>
        </authorList>
    </citation>
    <scope>NUCLEOTIDE SEQUENCE</scope>
    <source>
        <strain evidence="2">RCP-MX</strain>
    </source>
</reference>
<protein>
    <recommendedName>
        <fullName evidence="4">Ribosome biogenesis protein NOP53</fullName>
    </recommendedName>
</protein>
<evidence type="ECO:0000256" key="1">
    <source>
        <dbReference type="SAM" id="MobiDB-lite"/>
    </source>
</evidence>
<feature type="compositionally biased region" description="Acidic residues" evidence="1">
    <location>
        <begin position="41"/>
        <end position="54"/>
    </location>
</feature>
<evidence type="ECO:0000313" key="2">
    <source>
        <dbReference type="EMBL" id="KAJ4462486.1"/>
    </source>
</evidence>
<name>A0ABQ8UVJ4_9EUKA</name>
<feature type="compositionally biased region" description="Basic residues" evidence="1">
    <location>
        <begin position="1"/>
        <end position="21"/>
    </location>
</feature>
<comment type="caution">
    <text evidence="2">The sequence shown here is derived from an EMBL/GenBank/DDBJ whole genome shotgun (WGS) entry which is preliminary data.</text>
</comment>
<keyword evidence="3" id="KW-1185">Reference proteome</keyword>
<evidence type="ECO:0008006" key="4">
    <source>
        <dbReference type="Google" id="ProtNLM"/>
    </source>
</evidence>
<accession>A0ABQ8UVJ4</accession>
<feature type="compositionally biased region" description="Basic and acidic residues" evidence="1">
    <location>
        <begin position="55"/>
        <end position="95"/>
    </location>
</feature>
<dbReference type="Proteomes" id="UP001141327">
    <property type="component" value="Unassembled WGS sequence"/>
</dbReference>
<gene>
    <name evidence="2" type="ORF">PAPYR_1133</name>
</gene>
<feature type="region of interest" description="Disordered" evidence="1">
    <location>
        <begin position="152"/>
        <end position="171"/>
    </location>
</feature>